<organism evidence="3 4">
    <name type="scientific">Ketogulonicigenium robustum</name>
    <dbReference type="NCBI Taxonomy" id="92947"/>
    <lineage>
        <taxon>Bacteria</taxon>
        <taxon>Pseudomonadati</taxon>
        <taxon>Pseudomonadota</taxon>
        <taxon>Alphaproteobacteria</taxon>
        <taxon>Rhodobacterales</taxon>
        <taxon>Roseobacteraceae</taxon>
        <taxon>Ketogulonicigenium</taxon>
    </lineage>
</organism>
<proteinExistence type="inferred from homology"/>
<comment type="similarity">
    <text evidence="1">Belongs to the barstar family.</text>
</comment>
<dbReference type="InterPro" id="IPR000468">
    <property type="entry name" value="Barstar"/>
</dbReference>
<dbReference type="Gene3D" id="3.30.370.10">
    <property type="entry name" value="Barstar-like"/>
    <property type="match status" value="1"/>
</dbReference>
<dbReference type="KEGG" id="kro:BVG79_p1000030"/>
<dbReference type="EMBL" id="CP019938">
    <property type="protein sequence ID" value="ARO15832.1"/>
    <property type="molecule type" value="Genomic_DNA"/>
</dbReference>
<protein>
    <submittedName>
        <fullName evidence="3">Barnase inhibitor</fullName>
    </submittedName>
</protein>
<dbReference type="AlphaFoldDB" id="A0A1W6P2U2"/>
<evidence type="ECO:0000256" key="1">
    <source>
        <dbReference type="ARBA" id="ARBA00006845"/>
    </source>
</evidence>
<dbReference type="SUPFAM" id="SSF52038">
    <property type="entry name" value="Barstar-related"/>
    <property type="match status" value="1"/>
</dbReference>
<evidence type="ECO:0000259" key="2">
    <source>
        <dbReference type="Pfam" id="PF01337"/>
    </source>
</evidence>
<reference evidence="3 4" key="1">
    <citation type="submission" date="2017-02" db="EMBL/GenBank/DDBJ databases">
        <title>Ketogulonicigenium robustum SPU B003 Genome sequencing and assembly.</title>
        <authorList>
            <person name="Li Y."/>
            <person name="Liu L."/>
            <person name="Wang C."/>
            <person name="Zhang M."/>
            <person name="Zhang T."/>
            <person name="Zhang Y."/>
        </authorList>
    </citation>
    <scope>NUCLEOTIDE SEQUENCE [LARGE SCALE GENOMIC DNA]</scope>
    <source>
        <strain evidence="3 4">SPU_B003</strain>
        <plasmid evidence="3 4">unnamed1</plasmid>
    </source>
</reference>
<dbReference type="Proteomes" id="UP000242447">
    <property type="component" value="Plasmid unnamed1"/>
</dbReference>
<geneLocation type="plasmid" evidence="3">
    <name>unnamed1</name>
</geneLocation>
<dbReference type="InterPro" id="IPR035905">
    <property type="entry name" value="Barstar-like_sf"/>
</dbReference>
<accession>A0A1W6P2U2</accession>
<feature type="domain" description="Barstar (barnase inhibitor)" evidence="2">
    <location>
        <begin position="1"/>
        <end position="77"/>
    </location>
</feature>
<name>A0A1W6P2U2_9RHOB</name>
<dbReference type="Pfam" id="PF01337">
    <property type="entry name" value="Barstar"/>
    <property type="match status" value="1"/>
</dbReference>
<dbReference type="OrthoDB" id="4793808at2"/>
<keyword evidence="4" id="KW-1185">Reference proteome</keyword>
<keyword evidence="3" id="KW-0614">Plasmid</keyword>
<dbReference type="RefSeq" id="WP_085787422.1">
    <property type="nucleotide sequence ID" value="NZ_CP019938.1"/>
</dbReference>
<gene>
    <name evidence="3" type="ORF">BVG79_p1000030</name>
</gene>
<evidence type="ECO:0000313" key="4">
    <source>
        <dbReference type="Proteomes" id="UP000242447"/>
    </source>
</evidence>
<sequence length="132" mass="14436">MATFTLDGRSFDDIPGFYRQINALFMTGAADWALGDSLDALDDMLYGGYGRLAEQPDGPHTLIWTDSAKSETDLGRAATEGWLRAKIARPDVYAPGPAARQLAALLDGSGQTYFQILVELFNQHPNITLSLR</sequence>
<evidence type="ECO:0000313" key="3">
    <source>
        <dbReference type="EMBL" id="ARO15832.1"/>
    </source>
</evidence>